<reference evidence="9 10" key="1">
    <citation type="submission" date="2019-11" db="EMBL/GenBank/DDBJ databases">
        <title>Gracilibacillus salitolerans sp. nov., a moderate halophile isolated from a saline soil in northwest China.</title>
        <authorList>
            <person name="Gan L."/>
        </authorList>
    </citation>
    <scope>NUCLEOTIDE SEQUENCE [LARGE SCALE GENOMIC DNA]</scope>
    <source>
        <strain evidence="9 10">SCU50</strain>
    </source>
</reference>
<evidence type="ECO:0000313" key="10">
    <source>
        <dbReference type="Proteomes" id="UP000339690"/>
    </source>
</evidence>
<organism evidence="9 10">
    <name type="scientific">Gracilibacillus salitolerans</name>
    <dbReference type="NCBI Taxonomy" id="2663022"/>
    <lineage>
        <taxon>Bacteria</taxon>
        <taxon>Bacillati</taxon>
        <taxon>Bacillota</taxon>
        <taxon>Bacilli</taxon>
        <taxon>Bacillales</taxon>
        <taxon>Bacillaceae</taxon>
        <taxon>Gracilibacillus</taxon>
    </lineage>
</organism>
<evidence type="ECO:0000256" key="4">
    <source>
        <dbReference type="PIRNR" id="PIRNR038994"/>
    </source>
</evidence>
<comment type="similarity">
    <text evidence="1 4">Belongs to the metallo-dependent hydrolases superfamily. NagA family.</text>
</comment>
<feature type="domain" description="Amidohydrolase-related" evidence="8">
    <location>
        <begin position="43"/>
        <end position="382"/>
    </location>
</feature>
<dbReference type="Proteomes" id="UP000339690">
    <property type="component" value="Chromosome"/>
</dbReference>
<keyword evidence="3 4" id="KW-0378">Hydrolase</keyword>
<keyword evidence="2 7" id="KW-0479">Metal-binding</keyword>
<feature type="binding site" evidence="7">
    <location>
        <position position="125"/>
    </location>
    <ligand>
        <name>Zn(2+)</name>
        <dbReference type="ChEBI" id="CHEBI:29105"/>
    </ligand>
</feature>
<evidence type="ECO:0000256" key="1">
    <source>
        <dbReference type="ARBA" id="ARBA00010716"/>
    </source>
</evidence>
<dbReference type="GO" id="GO:0008448">
    <property type="term" value="F:N-acetylglucosamine-6-phosphate deacetylase activity"/>
    <property type="evidence" value="ECO:0007669"/>
    <property type="project" value="UniProtKB-EC"/>
</dbReference>
<gene>
    <name evidence="9" type="primary">nagA</name>
    <name evidence="9" type="ORF">GI584_05195</name>
</gene>
<dbReference type="InterPro" id="IPR032466">
    <property type="entry name" value="Metal_Hydrolase"/>
</dbReference>
<feature type="binding site" evidence="6">
    <location>
        <begin position="217"/>
        <end position="218"/>
    </location>
    <ligand>
        <name>substrate</name>
    </ligand>
</feature>
<feature type="binding site" evidence="7">
    <location>
        <position position="214"/>
    </location>
    <ligand>
        <name>Zn(2+)</name>
        <dbReference type="ChEBI" id="CHEBI:29105"/>
    </ligand>
</feature>
<dbReference type="PANTHER" id="PTHR11113">
    <property type="entry name" value="N-ACETYLGLUCOSAMINE-6-PHOSPHATE DEACETYLASE"/>
    <property type="match status" value="1"/>
</dbReference>
<dbReference type="KEGG" id="grc:GI584_05195"/>
<evidence type="ECO:0000313" key="9">
    <source>
        <dbReference type="EMBL" id="QGH33453.1"/>
    </source>
</evidence>
<evidence type="ECO:0000256" key="5">
    <source>
        <dbReference type="PIRSR" id="PIRSR038994-1"/>
    </source>
</evidence>
<keyword evidence="10" id="KW-1185">Reference proteome</keyword>
<dbReference type="EMBL" id="CP045915">
    <property type="protein sequence ID" value="QGH33453.1"/>
    <property type="molecule type" value="Genomic_DNA"/>
</dbReference>
<evidence type="ECO:0000256" key="7">
    <source>
        <dbReference type="PIRSR" id="PIRSR038994-3"/>
    </source>
</evidence>
<dbReference type="EC" id="3.5.1.25" evidence="9"/>
<dbReference type="RefSeq" id="WP_153790481.1">
    <property type="nucleotide sequence ID" value="NZ_CP045915.1"/>
</dbReference>
<accession>A0A5Q2THK9</accession>
<name>A0A5Q2THK9_9BACI</name>
<dbReference type="InterPro" id="IPR006680">
    <property type="entry name" value="Amidohydro-rel"/>
</dbReference>
<dbReference type="Gene3D" id="3.20.20.140">
    <property type="entry name" value="Metal-dependent hydrolases"/>
    <property type="match status" value="1"/>
</dbReference>
<proteinExistence type="inferred from homology"/>
<evidence type="ECO:0000256" key="3">
    <source>
        <dbReference type="ARBA" id="ARBA00022801"/>
    </source>
</evidence>
<dbReference type="GO" id="GO:0006046">
    <property type="term" value="P:N-acetylglucosamine catabolic process"/>
    <property type="evidence" value="ECO:0007669"/>
    <property type="project" value="TreeGrafter"/>
</dbReference>
<feature type="binding site" evidence="6">
    <location>
        <position position="138"/>
    </location>
    <ligand>
        <name>substrate</name>
    </ligand>
</feature>
<dbReference type="PIRSF" id="PIRSF038994">
    <property type="entry name" value="NagA"/>
    <property type="match status" value="1"/>
</dbReference>
<evidence type="ECO:0000256" key="2">
    <source>
        <dbReference type="ARBA" id="ARBA00022723"/>
    </source>
</evidence>
<dbReference type="Pfam" id="PF01979">
    <property type="entry name" value="Amidohydro_1"/>
    <property type="match status" value="1"/>
</dbReference>
<feature type="binding site" evidence="7">
    <location>
        <position position="193"/>
    </location>
    <ligand>
        <name>Zn(2+)</name>
        <dbReference type="ChEBI" id="CHEBI:29105"/>
    </ligand>
</feature>
<feature type="binding site" evidence="6">
    <location>
        <begin position="308"/>
        <end position="310"/>
    </location>
    <ligand>
        <name>substrate</name>
    </ligand>
</feature>
<protein>
    <submittedName>
        <fullName evidence="9">N-acetylglucosamine-6-phosphate deacetylase</fullName>
        <ecNumber evidence="9">3.5.1.25</ecNumber>
    </submittedName>
</protein>
<feature type="binding site" evidence="6">
    <location>
        <position position="225"/>
    </location>
    <ligand>
        <name>substrate</name>
    </ligand>
</feature>
<dbReference type="PANTHER" id="PTHR11113:SF14">
    <property type="entry name" value="N-ACETYLGLUCOSAMINE-6-PHOSPHATE DEACETYLASE"/>
    <property type="match status" value="1"/>
</dbReference>
<dbReference type="AlphaFoldDB" id="A0A5Q2THK9"/>
<evidence type="ECO:0000256" key="6">
    <source>
        <dbReference type="PIRSR" id="PIRSR038994-2"/>
    </source>
</evidence>
<dbReference type="GO" id="GO:0046872">
    <property type="term" value="F:metal ion binding"/>
    <property type="evidence" value="ECO:0007669"/>
    <property type="project" value="UniProtKB-KW"/>
</dbReference>
<comment type="cofactor">
    <cofactor evidence="7">
        <name>a divalent metal cation</name>
        <dbReference type="ChEBI" id="CHEBI:60240"/>
    </cofactor>
    <text evidence="7">Binds 1 divalent metal cation per subunit.</text>
</comment>
<dbReference type="InterPro" id="IPR003764">
    <property type="entry name" value="GlcNAc_6-P_deAcase"/>
</dbReference>
<keyword evidence="4" id="KW-0119">Carbohydrate metabolism</keyword>
<feature type="active site" description="Proton donor/acceptor" evidence="5">
    <location>
        <position position="271"/>
    </location>
</feature>
<dbReference type="SUPFAM" id="SSF51556">
    <property type="entry name" value="Metallo-dependent hydrolases"/>
    <property type="match status" value="1"/>
</dbReference>
<sequence length="389" mass="43121">MTSKKVFQGIHYKTKKPIQVTVYADKIERIEELNNGRNDSLPIITPGLVDLQINGFKGRDFNATSLSKEMIKDVTRALFEEGVTTYYPTVITNGDKEIEKAVYEISQACKEDEMVSKTIAGIHLEGPFISSEDGPRGAHGQEYVKAPDWKLFQRWQEAAQGKIKLLTLSPEWPNSPEFILKCIKNGVQISIGHTAATVEQIQEAVEAGATMSTHLGNGAHLMLPRHPNYIWEQLAQDDLWTCCIGDGFHLPDSVLKIIFKLKREKAVLVSDAVYLSGLEPGEYTTHIGGEVILTKEGKLHLSHNPDLLAGSAQMLKDGIRHIVNAGICSFAEAWEAASLHPSRLMNMSVKRGLEENAPADLVLLQQGTNFKISETIKSGQIVFKEGKYN</sequence>
<feature type="binding site" evidence="6">
    <location>
        <position position="249"/>
    </location>
    <ligand>
        <name>substrate</name>
    </ligand>
</feature>
<dbReference type="NCBIfam" id="TIGR00221">
    <property type="entry name" value="nagA"/>
    <property type="match status" value="1"/>
</dbReference>
<evidence type="ECO:0000259" key="8">
    <source>
        <dbReference type="Pfam" id="PF01979"/>
    </source>
</evidence>